<name>A0A6I4T713_9SPHN</name>
<comment type="caution">
    <text evidence="2">The sequence shown here is derived from an EMBL/GenBank/DDBJ whole genome shotgun (WGS) entry which is preliminary data.</text>
</comment>
<dbReference type="GO" id="GO:0003677">
    <property type="term" value="F:DNA binding"/>
    <property type="evidence" value="ECO:0007669"/>
    <property type="project" value="UniProtKB-KW"/>
</dbReference>
<dbReference type="EMBL" id="WTYT01000006">
    <property type="protein sequence ID" value="MXO66736.1"/>
    <property type="molecule type" value="Genomic_DNA"/>
</dbReference>
<accession>A0A6I4T713</accession>
<sequence>MEFAISLVAQAYNRWIVRCAIAAGAQLTPLEVLILHTVRHRDKPKRFMDILLILQIEDAHLANYAVGKLQKANLVHVEKAGKEKIVGISEEGIAWCDAYRDLREQLLVEIIGESSLEPEQLSDSARQLQLLASHYNQATRAVATM</sequence>
<evidence type="ECO:0000313" key="2">
    <source>
        <dbReference type="EMBL" id="MXO66736.1"/>
    </source>
</evidence>
<evidence type="ECO:0000259" key="1">
    <source>
        <dbReference type="Pfam" id="PF13463"/>
    </source>
</evidence>
<dbReference type="GO" id="GO:0003700">
    <property type="term" value="F:DNA-binding transcription factor activity"/>
    <property type="evidence" value="ECO:0007669"/>
    <property type="project" value="InterPro"/>
</dbReference>
<feature type="domain" description="HTH marR-type" evidence="1">
    <location>
        <begin position="27"/>
        <end position="92"/>
    </location>
</feature>
<dbReference type="Proteomes" id="UP000438476">
    <property type="component" value="Unassembled WGS sequence"/>
</dbReference>
<dbReference type="RefSeq" id="WP_160737190.1">
    <property type="nucleotide sequence ID" value="NZ_WTYT01000006.1"/>
</dbReference>
<reference evidence="2 3" key="1">
    <citation type="submission" date="2019-12" db="EMBL/GenBank/DDBJ databases">
        <title>Genomic-based taxomic classification of the family Erythrobacteraceae.</title>
        <authorList>
            <person name="Xu L."/>
        </authorList>
    </citation>
    <scope>NUCLEOTIDE SEQUENCE [LARGE SCALE GENOMIC DNA]</scope>
    <source>
        <strain evidence="2 3">LMG 29518</strain>
    </source>
</reference>
<keyword evidence="3" id="KW-1185">Reference proteome</keyword>
<protein>
    <submittedName>
        <fullName evidence="2">Winged helix DNA-binding protein</fullName>
    </submittedName>
</protein>
<evidence type="ECO:0000313" key="3">
    <source>
        <dbReference type="Proteomes" id="UP000438476"/>
    </source>
</evidence>
<proteinExistence type="predicted"/>
<gene>
    <name evidence="2" type="ORF">GRI91_13300</name>
</gene>
<dbReference type="SUPFAM" id="SSF46785">
    <property type="entry name" value="Winged helix' DNA-binding domain"/>
    <property type="match status" value="1"/>
</dbReference>
<dbReference type="Gene3D" id="1.10.10.10">
    <property type="entry name" value="Winged helix-like DNA-binding domain superfamily/Winged helix DNA-binding domain"/>
    <property type="match status" value="1"/>
</dbReference>
<organism evidence="2 3">
    <name type="scientific">Altericroceibacterium endophyticum</name>
    <dbReference type="NCBI Taxonomy" id="1808508"/>
    <lineage>
        <taxon>Bacteria</taxon>
        <taxon>Pseudomonadati</taxon>
        <taxon>Pseudomonadota</taxon>
        <taxon>Alphaproteobacteria</taxon>
        <taxon>Sphingomonadales</taxon>
        <taxon>Erythrobacteraceae</taxon>
        <taxon>Altericroceibacterium</taxon>
    </lineage>
</organism>
<dbReference type="AlphaFoldDB" id="A0A6I4T713"/>
<dbReference type="InterPro" id="IPR036390">
    <property type="entry name" value="WH_DNA-bd_sf"/>
</dbReference>
<dbReference type="InterPro" id="IPR000835">
    <property type="entry name" value="HTH_MarR-typ"/>
</dbReference>
<dbReference type="InterPro" id="IPR036388">
    <property type="entry name" value="WH-like_DNA-bd_sf"/>
</dbReference>
<dbReference type="OrthoDB" id="7504146at2"/>
<dbReference type="Pfam" id="PF13463">
    <property type="entry name" value="HTH_27"/>
    <property type="match status" value="1"/>
</dbReference>
<keyword evidence="2" id="KW-0238">DNA-binding</keyword>